<dbReference type="AlphaFoldDB" id="A0A0A9FW85"/>
<sequence>MVTHKLMYPDLILRPFSCILPPKAIPQLPNHPTIFPSPQSSKLIHACTHETMITSSDQLLVPLNLYHLAQMMK</sequence>
<protein>
    <submittedName>
        <fullName evidence="1">Uncharacterized protein</fullName>
    </submittedName>
</protein>
<reference evidence="1" key="1">
    <citation type="submission" date="2014-09" db="EMBL/GenBank/DDBJ databases">
        <authorList>
            <person name="Magalhaes I.L.F."/>
            <person name="Oliveira U."/>
            <person name="Santos F.R."/>
            <person name="Vidigal T.H.D.A."/>
            <person name="Brescovit A.D."/>
            <person name="Santos A.J."/>
        </authorList>
    </citation>
    <scope>NUCLEOTIDE SEQUENCE</scope>
    <source>
        <tissue evidence="1">Shoot tissue taken approximately 20 cm above the soil surface</tissue>
    </source>
</reference>
<name>A0A0A9FW85_ARUDO</name>
<reference evidence="1" key="2">
    <citation type="journal article" date="2015" name="Data Brief">
        <title>Shoot transcriptome of the giant reed, Arundo donax.</title>
        <authorList>
            <person name="Barrero R.A."/>
            <person name="Guerrero F.D."/>
            <person name="Moolhuijzen P."/>
            <person name="Goolsby J.A."/>
            <person name="Tidwell J."/>
            <person name="Bellgard S.E."/>
            <person name="Bellgard M.I."/>
        </authorList>
    </citation>
    <scope>NUCLEOTIDE SEQUENCE</scope>
    <source>
        <tissue evidence="1">Shoot tissue taken approximately 20 cm above the soil surface</tissue>
    </source>
</reference>
<evidence type="ECO:0000313" key="1">
    <source>
        <dbReference type="EMBL" id="JAE14566.1"/>
    </source>
</evidence>
<organism evidence="1">
    <name type="scientific">Arundo donax</name>
    <name type="common">Giant reed</name>
    <name type="synonym">Donax arundinaceus</name>
    <dbReference type="NCBI Taxonomy" id="35708"/>
    <lineage>
        <taxon>Eukaryota</taxon>
        <taxon>Viridiplantae</taxon>
        <taxon>Streptophyta</taxon>
        <taxon>Embryophyta</taxon>
        <taxon>Tracheophyta</taxon>
        <taxon>Spermatophyta</taxon>
        <taxon>Magnoliopsida</taxon>
        <taxon>Liliopsida</taxon>
        <taxon>Poales</taxon>
        <taxon>Poaceae</taxon>
        <taxon>PACMAD clade</taxon>
        <taxon>Arundinoideae</taxon>
        <taxon>Arundineae</taxon>
        <taxon>Arundo</taxon>
    </lineage>
</organism>
<proteinExistence type="predicted"/>
<dbReference type="EMBL" id="GBRH01183330">
    <property type="protein sequence ID" value="JAE14566.1"/>
    <property type="molecule type" value="Transcribed_RNA"/>
</dbReference>
<accession>A0A0A9FW85</accession>